<name>A0A0G0HSE1_9BACT</name>
<sequence length="114" mass="12768">MLTLVVTVALGLAFSLFATQNTAPVSISFGYYYIPNVPLYLVILVPLMIGLVASFFIHISSDLISKLTLSEKGDEIKNLRKENAELNKQLHKLELENTKMKAKNGDEEFDEDSF</sequence>
<evidence type="ECO:0000256" key="5">
    <source>
        <dbReference type="SAM" id="Coils"/>
    </source>
</evidence>
<dbReference type="Pfam" id="PF06305">
    <property type="entry name" value="LapA_dom"/>
    <property type="match status" value="1"/>
</dbReference>
<evidence type="ECO:0000256" key="1">
    <source>
        <dbReference type="ARBA" id="ARBA00022475"/>
    </source>
</evidence>
<feature type="transmembrane region" description="Helical" evidence="6">
    <location>
        <begin position="37"/>
        <end position="57"/>
    </location>
</feature>
<evidence type="ECO:0000256" key="3">
    <source>
        <dbReference type="ARBA" id="ARBA00022989"/>
    </source>
</evidence>
<proteinExistence type="predicted"/>
<dbReference type="InterPro" id="IPR010445">
    <property type="entry name" value="LapA_dom"/>
</dbReference>
<organism evidence="8 9">
    <name type="scientific">Candidatus Woesebacteria bacterium GW2011_GWA1_37_8</name>
    <dbReference type="NCBI Taxonomy" id="1618546"/>
    <lineage>
        <taxon>Bacteria</taxon>
        <taxon>Candidatus Woeseibacteriota</taxon>
    </lineage>
</organism>
<comment type="caution">
    <text evidence="8">The sequence shown here is derived from an EMBL/GenBank/DDBJ whole genome shotgun (WGS) entry which is preliminary data.</text>
</comment>
<keyword evidence="3 6" id="KW-1133">Transmembrane helix</keyword>
<dbReference type="Proteomes" id="UP000034603">
    <property type="component" value="Unassembled WGS sequence"/>
</dbReference>
<gene>
    <name evidence="8" type="ORF">US62_C0018G0002</name>
</gene>
<dbReference type="GO" id="GO:0005886">
    <property type="term" value="C:plasma membrane"/>
    <property type="evidence" value="ECO:0007669"/>
    <property type="project" value="InterPro"/>
</dbReference>
<keyword evidence="5" id="KW-0175">Coiled coil</keyword>
<keyword evidence="1" id="KW-1003">Cell membrane</keyword>
<dbReference type="EMBL" id="LBTR01000018">
    <property type="protein sequence ID" value="KKQ45152.1"/>
    <property type="molecule type" value="Genomic_DNA"/>
</dbReference>
<evidence type="ECO:0000256" key="6">
    <source>
        <dbReference type="SAM" id="Phobius"/>
    </source>
</evidence>
<evidence type="ECO:0000313" key="9">
    <source>
        <dbReference type="Proteomes" id="UP000034603"/>
    </source>
</evidence>
<evidence type="ECO:0000259" key="7">
    <source>
        <dbReference type="Pfam" id="PF06305"/>
    </source>
</evidence>
<feature type="domain" description="Lipopolysaccharide assembly protein A" evidence="7">
    <location>
        <begin position="20"/>
        <end position="94"/>
    </location>
</feature>
<reference evidence="8 9" key="1">
    <citation type="journal article" date="2015" name="Nature">
        <title>rRNA introns, odd ribosomes, and small enigmatic genomes across a large radiation of phyla.</title>
        <authorList>
            <person name="Brown C.T."/>
            <person name="Hug L.A."/>
            <person name="Thomas B.C."/>
            <person name="Sharon I."/>
            <person name="Castelle C.J."/>
            <person name="Singh A."/>
            <person name="Wilkins M.J."/>
            <person name="Williams K.H."/>
            <person name="Banfield J.F."/>
        </authorList>
    </citation>
    <scope>NUCLEOTIDE SEQUENCE [LARGE SCALE GENOMIC DNA]</scope>
</reference>
<evidence type="ECO:0000256" key="4">
    <source>
        <dbReference type="ARBA" id="ARBA00023136"/>
    </source>
</evidence>
<protein>
    <recommendedName>
        <fullName evidence="7">Lipopolysaccharide assembly protein A domain-containing protein</fullName>
    </recommendedName>
</protein>
<evidence type="ECO:0000313" key="8">
    <source>
        <dbReference type="EMBL" id="KKQ45152.1"/>
    </source>
</evidence>
<keyword evidence="2 6" id="KW-0812">Transmembrane</keyword>
<dbReference type="AlphaFoldDB" id="A0A0G0HSE1"/>
<feature type="coiled-coil region" evidence="5">
    <location>
        <begin position="69"/>
        <end position="103"/>
    </location>
</feature>
<accession>A0A0G0HSE1</accession>
<keyword evidence="4 6" id="KW-0472">Membrane</keyword>
<evidence type="ECO:0000256" key="2">
    <source>
        <dbReference type="ARBA" id="ARBA00022692"/>
    </source>
</evidence>